<protein>
    <submittedName>
        <fullName evidence="1">Uncharacterized protein</fullName>
    </submittedName>
</protein>
<dbReference type="Proteomes" id="UP000824890">
    <property type="component" value="Unassembled WGS sequence"/>
</dbReference>
<proteinExistence type="predicted"/>
<keyword evidence="2" id="KW-1185">Reference proteome</keyword>
<organism evidence="1 2">
    <name type="scientific">Brassica napus</name>
    <name type="common">Rape</name>
    <dbReference type="NCBI Taxonomy" id="3708"/>
    <lineage>
        <taxon>Eukaryota</taxon>
        <taxon>Viridiplantae</taxon>
        <taxon>Streptophyta</taxon>
        <taxon>Embryophyta</taxon>
        <taxon>Tracheophyta</taxon>
        <taxon>Spermatophyta</taxon>
        <taxon>Magnoliopsida</taxon>
        <taxon>eudicotyledons</taxon>
        <taxon>Gunneridae</taxon>
        <taxon>Pentapetalae</taxon>
        <taxon>rosids</taxon>
        <taxon>malvids</taxon>
        <taxon>Brassicales</taxon>
        <taxon>Brassicaceae</taxon>
        <taxon>Brassiceae</taxon>
        <taxon>Brassica</taxon>
    </lineage>
</organism>
<gene>
    <name evidence="1" type="ORF">HID58_042056</name>
</gene>
<comment type="caution">
    <text evidence="1">The sequence shown here is derived from an EMBL/GenBank/DDBJ whole genome shotgun (WGS) entry which is preliminary data.</text>
</comment>
<evidence type="ECO:0000313" key="2">
    <source>
        <dbReference type="Proteomes" id="UP000824890"/>
    </source>
</evidence>
<accession>A0ABQ8BCY2</accession>
<name>A0ABQ8BCY2_BRANA</name>
<reference evidence="1 2" key="1">
    <citation type="submission" date="2021-05" db="EMBL/GenBank/DDBJ databases">
        <title>Genome Assembly of Synthetic Allotetraploid Brassica napus Reveals Homoeologous Exchanges between Subgenomes.</title>
        <authorList>
            <person name="Davis J.T."/>
        </authorList>
    </citation>
    <scope>NUCLEOTIDE SEQUENCE [LARGE SCALE GENOMIC DNA]</scope>
    <source>
        <strain evidence="2">cv. Da-Ae</strain>
        <tissue evidence="1">Seedling</tissue>
    </source>
</reference>
<sequence length="84" mass="9118">MLWSQCGSSIYGAIVALPSSFDLRKHSGGNKFVATTLNTGIGLQLARNEISGGISKETVVESENLQMQNAIQVNLTFTYVYAYN</sequence>
<evidence type="ECO:0000313" key="1">
    <source>
        <dbReference type="EMBL" id="KAH0902553.1"/>
    </source>
</evidence>
<dbReference type="EMBL" id="JAGKQM010000011">
    <property type="protein sequence ID" value="KAH0902553.1"/>
    <property type="molecule type" value="Genomic_DNA"/>
</dbReference>